<dbReference type="AlphaFoldDB" id="A0A5B9WAJ8"/>
<dbReference type="EMBL" id="CP042997">
    <property type="protein sequence ID" value="QEH37678.1"/>
    <property type="molecule type" value="Genomic_DNA"/>
</dbReference>
<dbReference type="PANTHER" id="PTHR46401">
    <property type="entry name" value="GLYCOSYLTRANSFERASE WBBK-RELATED"/>
    <property type="match status" value="1"/>
</dbReference>
<protein>
    <submittedName>
        <fullName evidence="3">D-inositol 3-phosphate glycosyltransferase</fullName>
        <ecNumber evidence="3">2.4.1.250</ecNumber>
    </submittedName>
</protein>
<dbReference type="SUPFAM" id="SSF53756">
    <property type="entry name" value="UDP-Glycosyltransferase/glycogen phosphorylase"/>
    <property type="match status" value="1"/>
</dbReference>
<dbReference type="Pfam" id="PF13692">
    <property type="entry name" value="Glyco_trans_1_4"/>
    <property type="match status" value="1"/>
</dbReference>
<dbReference type="PANTHER" id="PTHR46401:SF2">
    <property type="entry name" value="GLYCOSYLTRANSFERASE WBBK-RELATED"/>
    <property type="match status" value="1"/>
</dbReference>
<feature type="domain" description="Glycosyltransferase subfamily 4-like N-terminal" evidence="2">
    <location>
        <begin position="100"/>
        <end position="195"/>
    </location>
</feature>
<gene>
    <name evidence="3" type="primary">mshA_7</name>
    <name evidence="3" type="ORF">OJF2_62690</name>
</gene>
<dbReference type="InterPro" id="IPR028098">
    <property type="entry name" value="Glyco_trans_4-like_N"/>
</dbReference>
<evidence type="ECO:0000313" key="3">
    <source>
        <dbReference type="EMBL" id="QEH37678.1"/>
    </source>
</evidence>
<name>A0A5B9WAJ8_9BACT</name>
<dbReference type="Proteomes" id="UP000324233">
    <property type="component" value="Chromosome"/>
</dbReference>
<sequence length="383" mass="42182">METSTDRDRLMAWTSSSLGHDLPTAEWLRSRSAHARADGAILLHAPSFAFQAPGGGENQLVQTGRHLEAIGRAVGLFCPWTDRLDRAAVLHLFGMSREGLELARRAKARGTPVVLSPICWFEPAALWHLEDRPAARLKGLAGWAARRAVPSMPGWRRELLSLADRVLPNSHAEARQLARLFGVDDRKIAVVPNGVLERFRHATPDAFRGRHGVEDFVLFVGRIEPRKNPLGLILAARLLGVRVVAMGAAPAEHRGYLERCREAGGSLVRWLGEHEHDDPLLASAYAAARVFALPSWFETPGLAALEAALAGSRVVITPYGSTREYFGEHAEYARPDRVDEVAEAIARCWARPRDPALASFVASNYLWGRVAARTAEVYDQVAR</sequence>
<dbReference type="Pfam" id="PF13439">
    <property type="entry name" value="Glyco_transf_4"/>
    <property type="match status" value="1"/>
</dbReference>
<keyword evidence="4" id="KW-1185">Reference proteome</keyword>
<keyword evidence="3" id="KW-0328">Glycosyltransferase</keyword>
<dbReference type="RefSeq" id="WP_246196237.1">
    <property type="nucleotide sequence ID" value="NZ_CP042997.1"/>
</dbReference>
<dbReference type="Gene3D" id="3.40.50.2000">
    <property type="entry name" value="Glycogen Phosphorylase B"/>
    <property type="match status" value="2"/>
</dbReference>
<proteinExistence type="predicted"/>
<reference evidence="3 4" key="1">
    <citation type="submission" date="2019-08" db="EMBL/GenBank/DDBJ databases">
        <title>Deep-cultivation of Planctomycetes and their phenomic and genomic characterization uncovers novel biology.</title>
        <authorList>
            <person name="Wiegand S."/>
            <person name="Jogler M."/>
            <person name="Boedeker C."/>
            <person name="Pinto D."/>
            <person name="Vollmers J."/>
            <person name="Rivas-Marin E."/>
            <person name="Kohn T."/>
            <person name="Peeters S.H."/>
            <person name="Heuer A."/>
            <person name="Rast P."/>
            <person name="Oberbeckmann S."/>
            <person name="Bunk B."/>
            <person name="Jeske O."/>
            <person name="Meyerdierks A."/>
            <person name="Storesund J.E."/>
            <person name="Kallscheuer N."/>
            <person name="Luecker S."/>
            <person name="Lage O.M."/>
            <person name="Pohl T."/>
            <person name="Merkel B.J."/>
            <person name="Hornburger P."/>
            <person name="Mueller R.-W."/>
            <person name="Bruemmer F."/>
            <person name="Labrenz M."/>
            <person name="Spormann A.M."/>
            <person name="Op den Camp H."/>
            <person name="Overmann J."/>
            <person name="Amann R."/>
            <person name="Jetten M.S.M."/>
            <person name="Mascher T."/>
            <person name="Medema M.H."/>
            <person name="Devos D.P."/>
            <person name="Kaster A.-K."/>
            <person name="Ovreas L."/>
            <person name="Rohde M."/>
            <person name="Galperin M.Y."/>
            <person name="Jogler C."/>
        </authorList>
    </citation>
    <scope>NUCLEOTIDE SEQUENCE [LARGE SCALE GENOMIC DNA]</scope>
    <source>
        <strain evidence="3 4">OJF2</strain>
    </source>
</reference>
<evidence type="ECO:0000313" key="4">
    <source>
        <dbReference type="Proteomes" id="UP000324233"/>
    </source>
</evidence>
<dbReference type="CDD" id="cd03801">
    <property type="entry name" value="GT4_PimA-like"/>
    <property type="match status" value="1"/>
</dbReference>
<dbReference type="KEGG" id="agv:OJF2_62690"/>
<dbReference type="EC" id="2.4.1.250" evidence="3"/>
<keyword evidence="1 3" id="KW-0808">Transferase</keyword>
<dbReference type="GO" id="GO:0102710">
    <property type="term" value="F:D-inositol-3-phosphate glycosyltransferase activity"/>
    <property type="evidence" value="ECO:0007669"/>
    <property type="project" value="UniProtKB-EC"/>
</dbReference>
<evidence type="ECO:0000259" key="2">
    <source>
        <dbReference type="Pfam" id="PF13439"/>
    </source>
</evidence>
<accession>A0A5B9WAJ8</accession>
<dbReference type="GO" id="GO:0009103">
    <property type="term" value="P:lipopolysaccharide biosynthetic process"/>
    <property type="evidence" value="ECO:0007669"/>
    <property type="project" value="TreeGrafter"/>
</dbReference>
<evidence type="ECO:0000256" key="1">
    <source>
        <dbReference type="ARBA" id="ARBA00022679"/>
    </source>
</evidence>
<organism evidence="3 4">
    <name type="scientific">Aquisphaera giovannonii</name>
    <dbReference type="NCBI Taxonomy" id="406548"/>
    <lineage>
        <taxon>Bacteria</taxon>
        <taxon>Pseudomonadati</taxon>
        <taxon>Planctomycetota</taxon>
        <taxon>Planctomycetia</taxon>
        <taxon>Isosphaerales</taxon>
        <taxon>Isosphaeraceae</taxon>
        <taxon>Aquisphaera</taxon>
    </lineage>
</organism>